<accession>A0A6A4Q7L0</accession>
<comment type="caution">
    <text evidence="2">The sequence shown here is derived from an EMBL/GenBank/DDBJ whole genome shotgun (WGS) entry which is preliminary data.</text>
</comment>
<sequence length="75" mass="8792">MTNPKVSVAPLDIIPLTFFTFSSRGKIYNYIHSLLLHHSIHFYFSSSTLLFFSNIYFIILITFHSSLTFSLLWML</sequence>
<evidence type="ECO:0000313" key="2">
    <source>
        <dbReference type="EMBL" id="KAE9609732.1"/>
    </source>
</evidence>
<keyword evidence="1" id="KW-0472">Membrane</keyword>
<dbReference type="EMBL" id="WOCE01000007">
    <property type="protein sequence ID" value="KAE9609732.1"/>
    <property type="molecule type" value="Genomic_DNA"/>
</dbReference>
<feature type="transmembrane region" description="Helical" evidence="1">
    <location>
        <begin position="50"/>
        <end position="73"/>
    </location>
</feature>
<keyword evidence="3" id="KW-1185">Reference proteome</keyword>
<dbReference type="Proteomes" id="UP000447434">
    <property type="component" value="Chromosome 7"/>
</dbReference>
<gene>
    <name evidence="2" type="ORF">Lalb_Chr07g0179151</name>
</gene>
<evidence type="ECO:0000256" key="1">
    <source>
        <dbReference type="SAM" id="Phobius"/>
    </source>
</evidence>
<name>A0A6A4Q7L0_LUPAL</name>
<protein>
    <submittedName>
        <fullName evidence="2">Uncharacterized protein</fullName>
    </submittedName>
</protein>
<reference evidence="3" key="1">
    <citation type="journal article" date="2020" name="Nat. Commun.">
        <title>Genome sequence of the cluster root forming white lupin.</title>
        <authorList>
            <person name="Hufnagel B."/>
            <person name="Marques A."/>
            <person name="Soriano A."/>
            <person name="Marques L."/>
            <person name="Divol F."/>
            <person name="Doumas P."/>
            <person name="Sallet E."/>
            <person name="Mancinotti D."/>
            <person name="Carrere S."/>
            <person name="Marande W."/>
            <person name="Arribat S."/>
            <person name="Keller J."/>
            <person name="Huneau C."/>
            <person name="Blein T."/>
            <person name="Aime D."/>
            <person name="Laguerre M."/>
            <person name="Taylor J."/>
            <person name="Schubert V."/>
            <person name="Nelson M."/>
            <person name="Geu-Flores F."/>
            <person name="Crespi M."/>
            <person name="Gallardo-Guerrero K."/>
            <person name="Delaux P.-M."/>
            <person name="Salse J."/>
            <person name="Berges H."/>
            <person name="Guyot R."/>
            <person name="Gouzy J."/>
            <person name="Peret B."/>
        </authorList>
    </citation>
    <scope>NUCLEOTIDE SEQUENCE [LARGE SCALE GENOMIC DNA]</scope>
    <source>
        <strain evidence="3">cv. Amiga</strain>
    </source>
</reference>
<dbReference type="AlphaFoldDB" id="A0A6A4Q7L0"/>
<organism evidence="2 3">
    <name type="scientific">Lupinus albus</name>
    <name type="common">White lupine</name>
    <name type="synonym">Lupinus termis</name>
    <dbReference type="NCBI Taxonomy" id="3870"/>
    <lineage>
        <taxon>Eukaryota</taxon>
        <taxon>Viridiplantae</taxon>
        <taxon>Streptophyta</taxon>
        <taxon>Embryophyta</taxon>
        <taxon>Tracheophyta</taxon>
        <taxon>Spermatophyta</taxon>
        <taxon>Magnoliopsida</taxon>
        <taxon>eudicotyledons</taxon>
        <taxon>Gunneridae</taxon>
        <taxon>Pentapetalae</taxon>
        <taxon>rosids</taxon>
        <taxon>fabids</taxon>
        <taxon>Fabales</taxon>
        <taxon>Fabaceae</taxon>
        <taxon>Papilionoideae</taxon>
        <taxon>50 kb inversion clade</taxon>
        <taxon>genistoids sensu lato</taxon>
        <taxon>core genistoids</taxon>
        <taxon>Genisteae</taxon>
        <taxon>Lupinus</taxon>
    </lineage>
</organism>
<evidence type="ECO:0000313" key="3">
    <source>
        <dbReference type="Proteomes" id="UP000447434"/>
    </source>
</evidence>
<keyword evidence="1" id="KW-1133">Transmembrane helix</keyword>
<proteinExistence type="predicted"/>
<keyword evidence="1" id="KW-0812">Transmembrane</keyword>